<dbReference type="EMBL" id="CP018477">
    <property type="protein sequence ID" value="ASV76140.1"/>
    <property type="molecule type" value="Genomic_DNA"/>
</dbReference>
<accession>A0A286RJK2</accession>
<organism evidence="1 2">
    <name type="scientific">Thermogutta terrifontis</name>
    <dbReference type="NCBI Taxonomy" id="1331910"/>
    <lineage>
        <taxon>Bacteria</taxon>
        <taxon>Pseudomonadati</taxon>
        <taxon>Planctomycetota</taxon>
        <taxon>Planctomycetia</taxon>
        <taxon>Pirellulales</taxon>
        <taxon>Thermoguttaceae</taxon>
        <taxon>Thermogutta</taxon>
    </lineage>
</organism>
<proteinExistence type="predicted"/>
<protein>
    <submittedName>
        <fullName evidence="1">Uncharacterized protein</fullName>
    </submittedName>
</protein>
<dbReference type="KEGG" id="ttf:THTE_3539"/>
<gene>
    <name evidence="1" type="ORF">THTE_3539</name>
</gene>
<evidence type="ECO:0000313" key="1">
    <source>
        <dbReference type="EMBL" id="ASV76140.1"/>
    </source>
</evidence>
<name>A0A286RJK2_9BACT</name>
<evidence type="ECO:0000313" key="2">
    <source>
        <dbReference type="Proteomes" id="UP000215086"/>
    </source>
</evidence>
<sequence length="54" mass="6153">MDHKATSSLSGVTVRFVACETCLLDVAEREIMIMMSEQHTAIVIVWMKERLSVR</sequence>
<keyword evidence="2" id="KW-1185">Reference proteome</keyword>
<dbReference type="Proteomes" id="UP000215086">
    <property type="component" value="Chromosome"/>
</dbReference>
<dbReference type="AlphaFoldDB" id="A0A286RJK2"/>
<reference evidence="1 2" key="1">
    <citation type="journal article" name="Front. Microbiol.">
        <title>Sugar Metabolism of the First Thermophilic Planctomycete Thermogutta terrifontis: Comparative Genomic and Transcriptomic Approaches.</title>
        <authorList>
            <person name="Elcheninov A.G."/>
            <person name="Menzel P."/>
            <person name="Gudbergsdottir S.R."/>
            <person name="Slesarev A.I."/>
            <person name="Kadnikov V.V."/>
            <person name="Krogh A."/>
            <person name="Bonch-Osmolovskaya E.A."/>
            <person name="Peng X."/>
            <person name="Kublanov I.V."/>
        </authorList>
    </citation>
    <scope>NUCLEOTIDE SEQUENCE [LARGE SCALE GENOMIC DNA]</scope>
    <source>
        <strain evidence="1 2">R1</strain>
    </source>
</reference>